<feature type="compositionally biased region" description="Low complexity" evidence="1">
    <location>
        <begin position="100"/>
        <end position="120"/>
    </location>
</feature>
<dbReference type="Proteomes" id="UP000198857">
    <property type="component" value="Unassembled WGS sequence"/>
</dbReference>
<dbReference type="OrthoDB" id="3638805at2"/>
<keyword evidence="2" id="KW-0472">Membrane</keyword>
<dbReference type="STRING" id="1523247.SAMN05660464_2936"/>
<sequence>MILAAGLLVLAGLGLFVAGGLTGVTGWYWACVAACGLAVALLVAARLRAPAAARDTRAAAEPAGRAGERATPATGPAQPPGSSSPDDDHPGRPEDLTASAGRATGHPAPAATGAADASGDPAEEDVEVTDLLIVVDLTDEVLVVDEHPRYHLAGCRWSAGRETVPLPVREARTDGFTPCAVCRPDRHLAEVERTRRAARRS</sequence>
<reference evidence="4" key="1">
    <citation type="submission" date="2016-10" db="EMBL/GenBank/DDBJ databases">
        <authorList>
            <person name="Varghese N."/>
            <person name="Submissions S."/>
        </authorList>
    </citation>
    <scope>NUCLEOTIDE SEQUENCE [LARGE SCALE GENOMIC DNA]</scope>
    <source>
        <strain evidence="4">DSM 44208</strain>
    </source>
</reference>
<evidence type="ECO:0000256" key="2">
    <source>
        <dbReference type="SAM" id="Phobius"/>
    </source>
</evidence>
<dbReference type="SUPFAM" id="SSF103473">
    <property type="entry name" value="MFS general substrate transporter"/>
    <property type="match status" value="1"/>
</dbReference>
<feature type="region of interest" description="Disordered" evidence="1">
    <location>
        <begin position="55"/>
        <end position="123"/>
    </location>
</feature>
<dbReference type="InterPro" id="IPR036259">
    <property type="entry name" value="MFS_trans_sf"/>
</dbReference>
<name>A0A1I5PQL5_9ACTN</name>
<evidence type="ECO:0000313" key="3">
    <source>
        <dbReference type="EMBL" id="SFP36428.1"/>
    </source>
</evidence>
<dbReference type="RefSeq" id="WP_091110425.1">
    <property type="nucleotide sequence ID" value="NZ_FOWQ01000004.1"/>
</dbReference>
<feature type="compositionally biased region" description="Low complexity" evidence="1">
    <location>
        <begin position="55"/>
        <end position="84"/>
    </location>
</feature>
<keyword evidence="2" id="KW-1133">Transmembrane helix</keyword>
<gene>
    <name evidence="3" type="ORF">SAMN05660464_2936</name>
</gene>
<feature type="transmembrane region" description="Helical" evidence="2">
    <location>
        <begin position="27"/>
        <end position="47"/>
    </location>
</feature>
<organism evidence="3 4">
    <name type="scientific">Geodermatophilus dictyosporus</name>
    <dbReference type="NCBI Taxonomy" id="1523247"/>
    <lineage>
        <taxon>Bacteria</taxon>
        <taxon>Bacillati</taxon>
        <taxon>Actinomycetota</taxon>
        <taxon>Actinomycetes</taxon>
        <taxon>Geodermatophilales</taxon>
        <taxon>Geodermatophilaceae</taxon>
        <taxon>Geodermatophilus</taxon>
    </lineage>
</organism>
<accession>A0A1I5PQL5</accession>
<dbReference type="EMBL" id="FOWQ01000004">
    <property type="protein sequence ID" value="SFP36428.1"/>
    <property type="molecule type" value="Genomic_DNA"/>
</dbReference>
<protein>
    <submittedName>
        <fullName evidence="3">Uncharacterized protein</fullName>
    </submittedName>
</protein>
<dbReference type="AlphaFoldDB" id="A0A1I5PQL5"/>
<feature type="compositionally biased region" description="Basic and acidic residues" evidence="1">
    <location>
        <begin position="86"/>
        <end position="95"/>
    </location>
</feature>
<proteinExistence type="predicted"/>
<evidence type="ECO:0000313" key="4">
    <source>
        <dbReference type="Proteomes" id="UP000198857"/>
    </source>
</evidence>
<evidence type="ECO:0000256" key="1">
    <source>
        <dbReference type="SAM" id="MobiDB-lite"/>
    </source>
</evidence>
<keyword evidence="4" id="KW-1185">Reference proteome</keyword>
<keyword evidence="2" id="KW-0812">Transmembrane</keyword>